<name>A0ABM1GME1_SOLPN</name>
<reference evidence="2" key="1">
    <citation type="journal article" date="2014" name="Nat. Genet.">
        <title>The genome of the stress-tolerant wild tomato species Solanum pennellii.</title>
        <authorList>
            <person name="Bolger A."/>
            <person name="Scossa F."/>
            <person name="Bolger M.E."/>
            <person name="Lanz C."/>
            <person name="Maumus F."/>
            <person name="Tohge T."/>
            <person name="Quesneville H."/>
            <person name="Alseekh S."/>
            <person name="Sorensen I."/>
            <person name="Lichtenstein G."/>
            <person name="Fich E.A."/>
            <person name="Conte M."/>
            <person name="Keller H."/>
            <person name="Schneeberger K."/>
            <person name="Schwacke R."/>
            <person name="Ofner I."/>
            <person name="Vrebalov J."/>
            <person name="Xu Y."/>
            <person name="Osorio S."/>
            <person name="Aflitos S.A."/>
            <person name="Schijlen E."/>
            <person name="Jimenez-Gomez J.M."/>
            <person name="Ryngajllo M."/>
            <person name="Kimura S."/>
            <person name="Kumar R."/>
            <person name="Koenig D."/>
            <person name="Headland L.R."/>
            <person name="Maloof J.N."/>
            <person name="Sinha N."/>
            <person name="van Ham R.C."/>
            <person name="Lankhorst R.K."/>
            <person name="Mao L."/>
            <person name="Vogel A."/>
            <person name="Arsova B."/>
            <person name="Panstruga R."/>
            <person name="Fei Z."/>
            <person name="Rose J.K."/>
            <person name="Zamir D."/>
            <person name="Carrari F."/>
            <person name="Giovannoni J.J."/>
            <person name="Weigel D."/>
            <person name="Usadel B."/>
            <person name="Fernie A.R."/>
        </authorList>
    </citation>
    <scope>NUCLEOTIDE SEQUENCE [LARGE SCALE GENOMIC DNA]</scope>
    <source>
        <strain evidence="2">cv. LA0716</strain>
    </source>
</reference>
<dbReference type="SUPFAM" id="SSF53098">
    <property type="entry name" value="Ribonuclease H-like"/>
    <property type="match status" value="1"/>
</dbReference>
<reference evidence="3" key="2">
    <citation type="submission" date="2025-08" db="UniProtKB">
        <authorList>
            <consortium name="RefSeq"/>
        </authorList>
    </citation>
    <scope>IDENTIFICATION</scope>
</reference>
<sequence length="225" mass="25893">MEHENQNSYDVIDDKEIHSVFPSRMKKNVVLPIRTDSFLKVKRSPIVVTNQFHGENKKDKDKAITVFVGSETCSNNTAEYETLIVGLEMKSDMQIPKLDVCGDSQLIINKLSGSYEKVVAKNRRDWHERVGEALWEYRTTIRTTTQATLFSLVYGVEAVLPLEKQIPSLRIVFQEELTTESNAPLRQVELEAFDENTLEAQQSWSVIKIDLQEYSKKKCNLDHLE</sequence>
<proteinExistence type="predicted"/>
<dbReference type="PANTHER" id="PTHR48475:SF1">
    <property type="entry name" value="RNASE H TYPE-1 DOMAIN-CONTAINING PROTEIN"/>
    <property type="match status" value="1"/>
</dbReference>
<gene>
    <name evidence="3" type="primary">LOC107017578</name>
</gene>
<evidence type="ECO:0000313" key="3">
    <source>
        <dbReference type="RefSeq" id="XP_015073235.1"/>
    </source>
</evidence>
<dbReference type="InterPro" id="IPR012337">
    <property type="entry name" value="RNaseH-like_sf"/>
</dbReference>
<feature type="domain" description="RNase H type-1" evidence="1">
    <location>
        <begin position="62"/>
        <end position="115"/>
    </location>
</feature>
<dbReference type="Gene3D" id="3.30.420.10">
    <property type="entry name" value="Ribonuclease H-like superfamily/Ribonuclease H"/>
    <property type="match status" value="1"/>
</dbReference>
<evidence type="ECO:0000259" key="1">
    <source>
        <dbReference type="Pfam" id="PF13456"/>
    </source>
</evidence>
<dbReference type="RefSeq" id="XP_015073235.1">
    <property type="nucleotide sequence ID" value="XM_015217749.1"/>
</dbReference>
<accession>A0ABM1GME1</accession>
<evidence type="ECO:0000313" key="2">
    <source>
        <dbReference type="Proteomes" id="UP000694930"/>
    </source>
</evidence>
<dbReference type="GeneID" id="107017578"/>
<dbReference type="Pfam" id="PF13456">
    <property type="entry name" value="RVT_3"/>
    <property type="match status" value="1"/>
</dbReference>
<organism evidence="2 3">
    <name type="scientific">Solanum pennellii</name>
    <name type="common">Tomato</name>
    <name type="synonym">Lycopersicon pennellii</name>
    <dbReference type="NCBI Taxonomy" id="28526"/>
    <lineage>
        <taxon>Eukaryota</taxon>
        <taxon>Viridiplantae</taxon>
        <taxon>Streptophyta</taxon>
        <taxon>Embryophyta</taxon>
        <taxon>Tracheophyta</taxon>
        <taxon>Spermatophyta</taxon>
        <taxon>Magnoliopsida</taxon>
        <taxon>eudicotyledons</taxon>
        <taxon>Gunneridae</taxon>
        <taxon>Pentapetalae</taxon>
        <taxon>asterids</taxon>
        <taxon>lamiids</taxon>
        <taxon>Solanales</taxon>
        <taxon>Solanaceae</taxon>
        <taxon>Solanoideae</taxon>
        <taxon>Solaneae</taxon>
        <taxon>Solanum</taxon>
        <taxon>Solanum subgen. Lycopersicon</taxon>
    </lineage>
</organism>
<dbReference type="InterPro" id="IPR002156">
    <property type="entry name" value="RNaseH_domain"/>
</dbReference>
<dbReference type="InterPro" id="IPR036397">
    <property type="entry name" value="RNaseH_sf"/>
</dbReference>
<keyword evidence="2" id="KW-1185">Reference proteome</keyword>
<dbReference type="PANTHER" id="PTHR48475">
    <property type="entry name" value="RIBONUCLEASE H"/>
    <property type="match status" value="1"/>
</dbReference>
<dbReference type="Proteomes" id="UP000694930">
    <property type="component" value="Chromosome 1"/>
</dbReference>
<protein>
    <submittedName>
        <fullName evidence="3">Uncharacterized protein LOC107017578</fullName>
    </submittedName>
</protein>